<dbReference type="AlphaFoldDB" id="A0A1D2MY50"/>
<feature type="transmembrane region" description="Helical" evidence="1">
    <location>
        <begin position="16"/>
        <end position="34"/>
    </location>
</feature>
<keyword evidence="3" id="KW-1185">Reference proteome</keyword>
<keyword evidence="1" id="KW-1133">Transmembrane helix</keyword>
<proteinExistence type="predicted"/>
<evidence type="ECO:0000313" key="2">
    <source>
        <dbReference type="EMBL" id="ODM97861.1"/>
    </source>
</evidence>
<sequence>MSRRKCVGVGGGNDNLLNATFALLVIFIVVVFTLDIGSSQEAPTHNQCPLRCLCFRTTVRCMFLHLEKVPDVPDDTTVL</sequence>
<comment type="caution">
    <text evidence="2">The sequence shown here is derived from an EMBL/GenBank/DDBJ whole genome shotgun (WGS) entry which is preliminary data.</text>
</comment>
<dbReference type="EMBL" id="LJIJ01000400">
    <property type="protein sequence ID" value="ODM97861.1"/>
    <property type="molecule type" value="Genomic_DNA"/>
</dbReference>
<reference evidence="2 3" key="1">
    <citation type="journal article" date="2016" name="Genome Biol. Evol.">
        <title>Gene Family Evolution Reflects Adaptation to Soil Environmental Stressors in the Genome of the Collembolan Orchesella cincta.</title>
        <authorList>
            <person name="Faddeeva-Vakhrusheva A."/>
            <person name="Derks M.F."/>
            <person name="Anvar S.Y."/>
            <person name="Agamennone V."/>
            <person name="Suring W."/>
            <person name="Smit S."/>
            <person name="van Straalen N.M."/>
            <person name="Roelofs D."/>
        </authorList>
    </citation>
    <scope>NUCLEOTIDE SEQUENCE [LARGE SCALE GENOMIC DNA]</scope>
    <source>
        <tissue evidence="2">Mixed pool</tissue>
    </source>
</reference>
<evidence type="ECO:0000256" key="1">
    <source>
        <dbReference type="SAM" id="Phobius"/>
    </source>
</evidence>
<name>A0A1D2MY50_ORCCI</name>
<accession>A0A1D2MY50</accession>
<keyword evidence="1" id="KW-0812">Transmembrane</keyword>
<dbReference type="Proteomes" id="UP000094527">
    <property type="component" value="Unassembled WGS sequence"/>
</dbReference>
<dbReference type="STRING" id="48709.A0A1D2MY50"/>
<gene>
    <name evidence="2" type="ORF">Ocin01_08812</name>
</gene>
<dbReference type="OrthoDB" id="1574204at2759"/>
<organism evidence="2 3">
    <name type="scientific">Orchesella cincta</name>
    <name type="common">Springtail</name>
    <name type="synonym">Podura cincta</name>
    <dbReference type="NCBI Taxonomy" id="48709"/>
    <lineage>
        <taxon>Eukaryota</taxon>
        <taxon>Metazoa</taxon>
        <taxon>Ecdysozoa</taxon>
        <taxon>Arthropoda</taxon>
        <taxon>Hexapoda</taxon>
        <taxon>Collembola</taxon>
        <taxon>Entomobryomorpha</taxon>
        <taxon>Entomobryoidea</taxon>
        <taxon>Orchesellidae</taxon>
        <taxon>Orchesellinae</taxon>
        <taxon>Orchesella</taxon>
    </lineage>
</organism>
<protein>
    <submittedName>
        <fullName evidence="2">Peroxidasin-like protein</fullName>
    </submittedName>
</protein>
<keyword evidence="1" id="KW-0472">Membrane</keyword>
<evidence type="ECO:0000313" key="3">
    <source>
        <dbReference type="Proteomes" id="UP000094527"/>
    </source>
</evidence>